<dbReference type="GeneTree" id="ENSGT00940000164218"/>
<dbReference type="PROSITE" id="PS00010">
    <property type="entry name" value="ASX_HYDROXYL"/>
    <property type="match status" value="5"/>
</dbReference>
<dbReference type="FunFam" id="2.10.25.10:FF:000506">
    <property type="entry name" value="Adhesion G protein-coupled receptor E1"/>
    <property type="match status" value="1"/>
</dbReference>
<evidence type="ECO:0000256" key="8">
    <source>
        <dbReference type="ARBA" id="ARBA00023180"/>
    </source>
</evidence>
<evidence type="ECO:0000256" key="9">
    <source>
        <dbReference type="PROSITE-ProRule" id="PRU00076"/>
    </source>
</evidence>
<feature type="domain" description="EGF-like" evidence="10">
    <location>
        <begin position="6"/>
        <end position="44"/>
    </location>
</feature>
<evidence type="ECO:0000256" key="7">
    <source>
        <dbReference type="ARBA" id="ARBA00023157"/>
    </source>
</evidence>
<reference evidence="11" key="2">
    <citation type="submission" date="2025-08" db="UniProtKB">
        <authorList>
            <consortium name="Ensembl"/>
        </authorList>
    </citation>
    <scope>IDENTIFICATION</scope>
</reference>
<dbReference type="Pfam" id="PF12947">
    <property type="entry name" value="EGF_3"/>
    <property type="match status" value="3"/>
</dbReference>
<proteinExistence type="predicted"/>
<protein>
    <recommendedName>
        <fullName evidence="10">EGF-like domain-containing protein</fullName>
    </recommendedName>
</protein>
<dbReference type="AlphaFoldDB" id="A0A671V797"/>
<dbReference type="SMART" id="SM00181">
    <property type="entry name" value="EGF"/>
    <property type="match status" value="8"/>
</dbReference>
<dbReference type="GO" id="GO:0005509">
    <property type="term" value="F:calcium ion binding"/>
    <property type="evidence" value="ECO:0007669"/>
    <property type="project" value="InterPro"/>
</dbReference>
<evidence type="ECO:0000256" key="4">
    <source>
        <dbReference type="ARBA" id="ARBA00022729"/>
    </source>
</evidence>
<reference evidence="11" key="3">
    <citation type="submission" date="2025-09" db="UniProtKB">
        <authorList>
            <consortium name="Ensembl"/>
        </authorList>
    </citation>
    <scope>IDENTIFICATION</scope>
</reference>
<reference evidence="11" key="1">
    <citation type="submission" date="2021-04" db="EMBL/GenBank/DDBJ databases">
        <authorList>
            <consortium name="Wellcome Sanger Institute Data Sharing"/>
        </authorList>
    </citation>
    <scope>NUCLEOTIDE SEQUENCE [LARGE SCALE GENOMIC DNA]</scope>
</reference>
<dbReference type="GO" id="GO:0005576">
    <property type="term" value="C:extracellular region"/>
    <property type="evidence" value="ECO:0007669"/>
    <property type="project" value="UniProtKB-SubCell"/>
</dbReference>
<feature type="domain" description="EGF-like" evidence="10">
    <location>
        <begin position="211"/>
        <end position="250"/>
    </location>
</feature>
<dbReference type="SUPFAM" id="SSF57184">
    <property type="entry name" value="Growth factor receptor domain"/>
    <property type="match status" value="2"/>
</dbReference>
<evidence type="ECO:0000256" key="6">
    <source>
        <dbReference type="ARBA" id="ARBA00022837"/>
    </source>
</evidence>
<feature type="disulfide bond" evidence="9">
    <location>
        <begin position="136"/>
        <end position="146"/>
    </location>
</feature>
<dbReference type="FunFam" id="2.10.25.10:FF:000038">
    <property type="entry name" value="Fibrillin 2"/>
    <property type="match status" value="2"/>
</dbReference>
<dbReference type="SUPFAM" id="SSF57196">
    <property type="entry name" value="EGF/Laminin"/>
    <property type="match status" value="1"/>
</dbReference>
<evidence type="ECO:0000256" key="3">
    <source>
        <dbReference type="ARBA" id="ARBA00022536"/>
    </source>
</evidence>
<dbReference type="Pfam" id="PF07645">
    <property type="entry name" value="EGF_CA"/>
    <property type="match status" value="2"/>
</dbReference>
<feature type="domain" description="EGF-like" evidence="10">
    <location>
        <begin position="132"/>
        <end position="167"/>
    </location>
</feature>
<evidence type="ECO:0000256" key="2">
    <source>
        <dbReference type="ARBA" id="ARBA00022525"/>
    </source>
</evidence>
<comment type="caution">
    <text evidence="9">Lacks conserved residue(s) required for the propagation of feature annotation.</text>
</comment>
<dbReference type="PROSITE" id="PS01187">
    <property type="entry name" value="EGF_CA"/>
    <property type="match status" value="3"/>
</dbReference>
<dbReference type="GO" id="GO:0030855">
    <property type="term" value="P:epithelial cell differentiation"/>
    <property type="evidence" value="ECO:0007669"/>
    <property type="project" value="UniProtKB-ARBA"/>
</dbReference>
<dbReference type="Pfam" id="PF12662">
    <property type="entry name" value="cEGF"/>
    <property type="match status" value="1"/>
</dbReference>
<keyword evidence="4" id="KW-0732">Signal</keyword>
<dbReference type="FunFam" id="2.10.25.10:FF:001168">
    <property type="entry name" value="Uncharacterized protein"/>
    <property type="match status" value="2"/>
</dbReference>
<dbReference type="InterPro" id="IPR026823">
    <property type="entry name" value="cEGF"/>
</dbReference>
<dbReference type="Proteomes" id="UP000472265">
    <property type="component" value="Chromosome 15"/>
</dbReference>
<sequence length="374" mass="40424">IMQKYDIDECQKENGGCHASALCSNIEGGRKCVCKVGYKGDGFQCTDINECANQRICHWNATCTNNPGSYVCTCNAGYKGNGNYLCLDIDECSETPYVCSSSLGYRGCKNLPGTYRCTCSNGFESNGQSCVDIDECANNICMNEECKNIDGSFECPCLTGYYRPASNMDCVDMDECNDNPCHINATCLNTIGSHTCTCKRGFTANDSRCEDVDECSSEGTCHPRARCTNFIGGFSCSCQQGFNGDGFSCEDVDECALSDTFCPDFSILALNETCVPPSPLCDPCVCDLGFVGDGLTCSDIDECQRENICPENNTECINIPGSFSCICQKGYTLNGSQCLGKRPCFFIVIFKLDSPVSSLLAPFGAVCLTLSHFG</sequence>
<dbReference type="InterPro" id="IPR000152">
    <property type="entry name" value="EGF-type_Asp/Asn_hydroxyl_site"/>
</dbReference>
<dbReference type="PROSITE" id="PS50026">
    <property type="entry name" value="EGF_3"/>
    <property type="match status" value="6"/>
</dbReference>
<dbReference type="InterPro" id="IPR009030">
    <property type="entry name" value="Growth_fac_rcpt_cys_sf"/>
</dbReference>
<feature type="domain" description="EGF-like" evidence="10">
    <location>
        <begin position="172"/>
        <end position="210"/>
    </location>
</feature>
<feature type="domain" description="EGF-like" evidence="10">
    <location>
        <begin position="299"/>
        <end position="339"/>
    </location>
</feature>
<evidence type="ECO:0000259" key="10">
    <source>
        <dbReference type="PROSITE" id="PS50026"/>
    </source>
</evidence>
<dbReference type="PANTHER" id="PTHR24039:SF58">
    <property type="entry name" value="EGF-LIKE DOMAIN-CONTAINING PROTEIN"/>
    <property type="match status" value="1"/>
</dbReference>
<keyword evidence="8" id="KW-0325">Glycoprotein</keyword>
<organism evidence="11 12">
    <name type="scientific">Sparus aurata</name>
    <name type="common">Gilthead sea bream</name>
    <dbReference type="NCBI Taxonomy" id="8175"/>
    <lineage>
        <taxon>Eukaryota</taxon>
        <taxon>Metazoa</taxon>
        <taxon>Chordata</taxon>
        <taxon>Craniata</taxon>
        <taxon>Vertebrata</taxon>
        <taxon>Euteleostomi</taxon>
        <taxon>Actinopterygii</taxon>
        <taxon>Neopterygii</taxon>
        <taxon>Teleostei</taxon>
        <taxon>Neoteleostei</taxon>
        <taxon>Acanthomorphata</taxon>
        <taxon>Eupercaria</taxon>
        <taxon>Spariformes</taxon>
        <taxon>Sparidae</taxon>
        <taxon>Sparus</taxon>
    </lineage>
</organism>
<keyword evidence="5" id="KW-0677">Repeat</keyword>
<dbReference type="CDD" id="cd00054">
    <property type="entry name" value="EGF_CA"/>
    <property type="match status" value="4"/>
</dbReference>
<keyword evidence="7 9" id="KW-1015">Disulfide bond</keyword>
<dbReference type="InterPro" id="IPR000742">
    <property type="entry name" value="EGF"/>
</dbReference>
<keyword evidence="6" id="KW-0106">Calcium</keyword>
<dbReference type="InterPro" id="IPR018097">
    <property type="entry name" value="EGF_Ca-bd_CS"/>
</dbReference>
<dbReference type="Ensembl" id="ENSSAUT00010023258.1">
    <property type="protein sequence ID" value="ENSSAUP00010022019.1"/>
    <property type="gene ID" value="ENSSAUG00010009721.1"/>
</dbReference>
<dbReference type="OMA" id="DENAMCT"/>
<feature type="domain" description="EGF-like" evidence="10">
    <location>
        <begin position="47"/>
        <end position="87"/>
    </location>
</feature>
<dbReference type="InterPro" id="IPR001881">
    <property type="entry name" value="EGF-like_Ca-bd_dom"/>
</dbReference>
<dbReference type="PROSITE" id="PS01186">
    <property type="entry name" value="EGF_2"/>
    <property type="match status" value="5"/>
</dbReference>
<dbReference type="InterPro" id="IPR049883">
    <property type="entry name" value="NOTCH1_EGF-like"/>
</dbReference>
<evidence type="ECO:0000313" key="11">
    <source>
        <dbReference type="Ensembl" id="ENSSAUP00010022019.1"/>
    </source>
</evidence>
<dbReference type="Gene3D" id="2.10.25.10">
    <property type="entry name" value="Laminin"/>
    <property type="match status" value="7"/>
</dbReference>
<evidence type="ECO:0000313" key="12">
    <source>
        <dbReference type="Proteomes" id="UP000472265"/>
    </source>
</evidence>
<keyword evidence="2" id="KW-0964">Secreted</keyword>
<comment type="subcellular location">
    <subcellularLocation>
        <location evidence="1">Secreted</location>
    </subcellularLocation>
</comment>
<dbReference type="SMART" id="SM00179">
    <property type="entry name" value="EGF_CA"/>
    <property type="match status" value="7"/>
</dbReference>
<dbReference type="PANTHER" id="PTHR24039">
    <property type="entry name" value="FIBRILLIN-RELATED"/>
    <property type="match status" value="1"/>
</dbReference>
<evidence type="ECO:0000256" key="5">
    <source>
        <dbReference type="ARBA" id="ARBA00022737"/>
    </source>
</evidence>
<keyword evidence="12" id="KW-1185">Reference proteome</keyword>
<name>A0A671V797_SPAAU</name>
<accession>A0A671V797</accession>
<dbReference type="FunFam" id="2.10.25.10:FF:000014">
    <property type="entry name" value="Latent-transforming growth factor beta-binding protein 3"/>
    <property type="match status" value="1"/>
</dbReference>
<keyword evidence="3 9" id="KW-0245">EGF-like domain</keyword>
<dbReference type="InParanoid" id="A0A671V797"/>
<dbReference type="InterPro" id="IPR024731">
    <property type="entry name" value="NELL2-like_EGF"/>
</dbReference>
<evidence type="ECO:0000256" key="1">
    <source>
        <dbReference type="ARBA" id="ARBA00004613"/>
    </source>
</evidence>